<evidence type="ECO:0000313" key="5">
    <source>
        <dbReference type="EMBL" id="PKS06171.1"/>
    </source>
</evidence>
<name>A0A2N3N180_9PEZI</name>
<keyword evidence="2 3" id="KW-0378">Hydrolase</keyword>
<dbReference type="InParanoid" id="A0A2N3N180"/>
<dbReference type="InterPro" id="IPR029058">
    <property type="entry name" value="AB_hydrolase_fold"/>
</dbReference>
<evidence type="ECO:0000256" key="1">
    <source>
        <dbReference type="ARBA" id="ARBA00005964"/>
    </source>
</evidence>
<dbReference type="InterPro" id="IPR019826">
    <property type="entry name" value="Carboxylesterase_B_AS"/>
</dbReference>
<comment type="caution">
    <text evidence="5">The sequence shown here is derived from an EMBL/GenBank/DDBJ whole genome shotgun (WGS) entry which is preliminary data.</text>
</comment>
<accession>A0A2N3N180</accession>
<evidence type="ECO:0000256" key="2">
    <source>
        <dbReference type="ARBA" id="ARBA00022801"/>
    </source>
</evidence>
<proteinExistence type="inferred from homology"/>
<comment type="similarity">
    <text evidence="1 3">Belongs to the type-B carboxylesterase/lipase family.</text>
</comment>
<dbReference type="InterPro" id="IPR002018">
    <property type="entry name" value="CarbesteraseB"/>
</dbReference>
<feature type="domain" description="Carboxylesterase type B" evidence="4">
    <location>
        <begin position="40"/>
        <end position="535"/>
    </location>
</feature>
<dbReference type="EMBL" id="NLAX01001036">
    <property type="protein sequence ID" value="PKS06171.1"/>
    <property type="molecule type" value="Genomic_DNA"/>
</dbReference>
<dbReference type="Proteomes" id="UP000233524">
    <property type="component" value="Unassembled WGS sequence"/>
</dbReference>
<evidence type="ECO:0000259" key="4">
    <source>
        <dbReference type="Pfam" id="PF00135"/>
    </source>
</evidence>
<dbReference type="PANTHER" id="PTHR11559">
    <property type="entry name" value="CARBOXYLESTERASE"/>
    <property type="match status" value="1"/>
</dbReference>
<feature type="signal peptide" evidence="3">
    <location>
        <begin position="1"/>
        <end position="22"/>
    </location>
</feature>
<dbReference type="Gene3D" id="3.40.50.1820">
    <property type="entry name" value="alpha/beta hydrolase"/>
    <property type="match status" value="1"/>
</dbReference>
<dbReference type="OrthoDB" id="408631at2759"/>
<dbReference type="InterPro" id="IPR050309">
    <property type="entry name" value="Type-B_Carboxylest/Lipase"/>
</dbReference>
<keyword evidence="3" id="KW-0732">Signal</keyword>
<dbReference type="GO" id="GO:0016787">
    <property type="term" value="F:hydrolase activity"/>
    <property type="evidence" value="ECO:0007669"/>
    <property type="project" value="UniProtKB-KW"/>
</dbReference>
<keyword evidence="6" id="KW-1185">Reference proteome</keyword>
<dbReference type="PROSITE" id="PS00122">
    <property type="entry name" value="CARBOXYLESTERASE_B_1"/>
    <property type="match status" value="1"/>
</dbReference>
<protein>
    <recommendedName>
        <fullName evidence="3">Carboxylic ester hydrolase</fullName>
        <ecNumber evidence="3">3.1.1.-</ecNumber>
    </recommendedName>
</protein>
<gene>
    <name evidence="5" type="ORF">jhhlp_007488</name>
</gene>
<dbReference type="Pfam" id="PF00135">
    <property type="entry name" value="COesterase"/>
    <property type="match status" value="1"/>
</dbReference>
<dbReference type="VEuPathDB" id="FungiDB:jhhlp_007488"/>
<dbReference type="InterPro" id="IPR019819">
    <property type="entry name" value="Carboxylesterase_B_CS"/>
</dbReference>
<dbReference type="PROSITE" id="PS00941">
    <property type="entry name" value="CARBOXYLESTERASE_B_2"/>
    <property type="match status" value="1"/>
</dbReference>
<dbReference type="EC" id="3.1.1.-" evidence="3"/>
<feature type="chain" id="PRO_5014493939" description="Carboxylic ester hydrolase" evidence="3">
    <location>
        <begin position="23"/>
        <end position="589"/>
    </location>
</feature>
<dbReference type="SUPFAM" id="SSF53474">
    <property type="entry name" value="alpha/beta-Hydrolases"/>
    <property type="match status" value="1"/>
</dbReference>
<dbReference type="STRING" id="41688.A0A2N3N180"/>
<organism evidence="5 6">
    <name type="scientific">Lomentospora prolificans</name>
    <dbReference type="NCBI Taxonomy" id="41688"/>
    <lineage>
        <taxon>Eukaryota</taxon>
        <taxon>Fungi</taxon>
        <taxon>Dikarya</taxon>
        <taxon>Ascomycota</taxon>
        <taxon>Pezizomycotina</taxon>
        <taxon>Sordariomycetes</taxon>
        <taxon>Hypocreomycetidae</taxon>
        <taxon>Microascales</taxon>
        <taxon>Microascaceae</taxon>
        <taxon>Lomentospora</taxon>
    </lineage>
</organism>
<sequence length="589" mass="63478">MGIPSLLVVTCVGWLLAPFALSQVIDLDVDLGYAVYRGVHNESSGLNSWKGIRYAAPPVGALRWQRPTAPEPIEEIVLADQFGPSCPQAAPQLSRVSVFVPGDEDCLFLNVYSPEDASAEHPLPVFVSIHGGGYGLGNANYDVAGLMASNDNSFITVTIQYRLGAFGFLSSGEVKERGVLNAGLLDQNFAFQWIQEHISQFGGDPERITIAGESAGGGSVLLHSIAQDGGYGNSLFQNIIAASPWVPTQPYYDDDTPTKHYNRLAETLGCEVEEAFDCLVEADSLALQLAAHTVSSTSPTFYGNWAFVPVIDGDYVTGPPSVKLSELQGKVNGERILIGNNANEGPTLIPTIRTQEDLVDWIKGNWVNLSEANITGLLEAYASTQDPVDLDAPRFETDGLGPATAVNVSQIATGQQQRAYNIGAEGAVDCVGYWMASAFTGDGKAAWYYQYSVPFAVHGADVSAYYGSPTKNQGPDLVTAFRKIYGNFITADNPSIPAAIANGESAENALADHPARQWPPWSDDKPLMLNLNQTGGVAYATYAVNGAEITQFRDPGLSNDFTFTDAYKWEGGRGKRCEYWRKISPFVPQ</sequence>
<evidence type="ECO:0000313" key="6">
    <source>
        <dbReference type="Proteomes" id="UP000233524"/>
    </source>
</evidence>
<evidence type="ECO:0000256" key="3">
    <source>
        <dbReference type="RuleBase" id="RU361235"/>
    </source>
</evidence>
<dbReference type="AlphaFoldDB" id="A0A2N3N180"/>
<reference evidence="5 6" key="1">
    <citation type="journal article" date="2017" name="G3 (Bethesda)">
        <title>First Draft Genome Sequence of the Pathogenic Fungus Lomentospora prolificans (Formerly Scedosporium prolificans).</title>
        <authorList>
            <person name="Luo R."/>
            <person name="Zimin A."/>
            <person name="Workman R."/>
            <person name="Fan Y."/>
            <person name="Pertea G."/>
            <person name="Grossman N."/>
            <person name="Wear M.P."/>
            <person name="Jia B."/>
            <person name="Miller H."/>
            <person name="Casadevall A."/>
            <person name="Timp W."/>
            <person name="Zhang S.X."/>
            <person name="Salzberg S.L."/>
        </authorList>
    </citation>
    <scope>NUCLEOTIDE SEQUENCE [LARGE SCALE GENOMIC DNA]</scope>
    <source>
        <strain evidence="5 6">JHH-5317</strain>
    </source>
</reference>